<name>A0AAJ8JN77_9TREE</name>
<dbReference type="RefSeq" id="XP_066066047.1">
    <property type="nucleotide sequence ID" value="XM_066209950.1"/>
</dbReference>
<dbReference type="GO" id="GO:0033596">
    <property type="term" value="C:TSC1-TSC2 complex"/>
    <property type="evidence" value="ECO:0007669"/>
    <property type="project" value="TreeGrafter"/>
</dbReference>
<dbReference type="PANTHER" id="PTHR15154">
    <property type="entry name" value="HAMARTIN"/>
    <property type="match status" value="1"/>
</dbReference>
<dbReference type="GeneID" id="91084707"/>
<keyword evidence="1" id="KW-0175">Coiled coil</keyword>
<dbReference type="InterPro" id="IPR007483">
    <property type="entry name" value="Hamartin"/>
</dbReference>
<reference evidence="3" key="3">
    <citation type="submission" date="2024-01" db="EMBL/GenBank/DDBJ databases">
        <authorList>
            <person name="Coelho M.A."/>
            <person name="David-Palma M."/>
            <person name="Shea T."/>
            <person name="Sun S."/>
            <person name="Cuomo C.A."/>
            <person name="Heitman J."/>
        </authorList>
    </citation>
    <scope>NUCLEOTIDE SEQUENCE</scope>
    <source>
        <strain evidence="3">CBS 7841</strain>
    </source>
</reference>
<dbReference type="KEGG" id="cdep:91084707"/>
<organism evidence="3 4">
    <name type="scientific">Cryptococcus depauperatus CBS 7841</name>
    <dbReference type="NCBI Taxonomy" id="1295531"/>
    <lineage>
        <taxon>Eukaryota</taxon>
        <taxon>Fungi</taxon>
        <taxon>Dikarya</taxon>
        <taxon>Basidiomycota</taxon>
        <taxon>Agaricomycotina</taxon>
        <taxon>Tremellomycetes</taxon>
        <taxon>Tremellales</taxon>
        <taxon>Cryptococcaceae</taxon>
        <taxon>Cryptococcus</taxon>
    </lineage>
</organism>
<gene>
    <name evidence="3" type="ORF">L203_100491</name>
</gene>
<keyword evidence="4" id="KW-1185">Reference proteome</keyword>
<accession>A0AAJ8JN77</accession>
<dbReference type="Proteomes" id="UP000094043">
    <property type="component" value="Chromosome 1"/>
</dbReference>
<evidence type="ECO:0000313" key="4">
    <source>
        <dbReference type="Proteomes" id="UP000094043"/>
    </source>
</evidence>
<reference evidence="3" key="1">
    <citation type="submission" date="2016-06" db="EMBL/GenBank/DDBJ databases">
        <authorList>
            <person name="Cuomo C."/>
            <person name="Litvintseva A."/>
            <person name="Heitman J."/>
            <person name="Chen Y."/>
            <person name="Sun S."/>
            <person name="Springer D."/>
            <person name="Dromer F."/>
            <person name="Young S."/>
            <person name="Zeng Q."/>
            <person name="Chapman S."/>
            <person name="Gujja S."/>
            <person name="Saif S."/>
            <person name="Birren B."/>
        </authorList>
    </citation>
    <scope>NUCLEOTIDE SEQUENCE</scope>
    <source>
        <strain evidence="3">CBS 7841</strain>
    </source>
</reference>
<protein>
    <submittedName>
        <fullName evidence="3">Uncharacterized protein</fullName>
    </submittedName>
</protein>
<dbReference type="GO" id="GO:0051726">
    <property type="term" value="P:regulation of cell cycle"/>
    <property type="evidence" value="ECO:0007669"/>
    <property type="project" value="TreeGrafter"/>
</dbReference>
<sequence>MNEFFQYLLTFPEDISHSFKVPIQEQAAYTNSLLKIISESNESAKALHTVLQAATLLPPQAEFGPYGLKWAKNPRISSEKGENDIIDYLGSGLSSGVFSTEHWLNQLREVSHPNSRLKAALVTWGKRNFGCLLDSCLTVYYDPLSRTSMVQLLIDVLLDLPYNPTDTSSSTYMQQLAEHRFTEKLLHSLILDTSNYLFGLSLRLLMEAIPHTPLSITPKVPLMAIVLGRAIMWRDRPFIDGEAVGGDEFTRTASPNSKLNWRVATSTMESTVPPPAAFEPHTVTQSYLITLYGAWPSNVIAFVRDPAAYIQGKNVEQFYAVEWTKIWAPRILATRIEPLIRDFRLHPSLVLFTSSAELGDDKRWDKVNASEFTARSRALANADQNDASQLSLVDEDPFMMLPMDVTTSEGQLQKENEFLRMEARFTSRIQKQYLHHIGRLHKSCLRLNNDEAEIHSFVNRLKEQAKQITALTEQLSLARCDASLAQQRHSKWAAQQHDKVSSFRSEKATWQTEAARIRGELDEIRTVVRNQQRELSELQNQIMEAQPKIRHINDYEIRIKQLTESQRLWDQDLQRCKDAEERMETWRSKCFEASRQENARKNDVINSSTPLSPSSTESHPPKCNSASQPLQKIDLSMYIELLKDCKSRTDRLERENQELRNEIEINRKNSQSQYGSAPRDARSFIWEEPK</sequence>
<feature type="coiled-coil region" evidence="1">
    <location>
        <begin position="514"/>
        <end position="548"/>
    </location>
</feature>
<feature type="compositionally biased region" description="Basic and acidic residues" evidence="2">
    <location>
        <begin position="679"/>
        <end position="690"/>
    </location>
</feature>
<feature type="region of interest" description="Disordered" evidence="2">
    <location>
        <begin position="597"/>
        <end position="629"/>
    </location>
</feature>
<dbReference type="PANTHER" id="PTHR15154:SF2">
    <property type="entry name" value="HAMARTIN"/>
    <property type="match status" value="1"/>
</dbReference>
<proteinExistence type="predicted"/>
<feature type="region of interest" description="Disordered" evidence="2">
    <location>
        <begin position="663"/>
        <end position="690"/>
    </location>
</feature>
<dbReference type="GO" id="GO:0032007">
    <property type="term" value="P:negative regulation of TOR signaling"/>
    <property type="evidence" value="ECO:0007669"/>
    <property type="project" value="TreeGrafter"/>
</dbReference>
<evidence type="ECO:0000256" key="2">
    <source>
        <dbReference type="SAM" id="MobiDB-lite"/>
    </source>
</evidence>
<evidence type="ECO:0000256" key="1">
    <source>
        <dbReference type="SAM" id="Coils"/>
    </source>
</evidence>
<dbReference type="EMBL" id="CP143784">
    <property type="protein sequence ID" value="WVN85346.1"/>
    <property type="molecule type" value="Genomic_DNA"/>
</dbReference>
<dbReference type="AlphaFoldDB" id="A0AAJ8JN77"/>
<feature type="compositionally biased region" description="Low complexity" evidence="2">
    <location>
        <begin position="607"/>
        <end position="618"/>
    </location>
</feature>
<reference evidence="3" key="2">
    <citation type="journal article" date="2022" name="Elife">
        <title>Obligate sexual reproduction of a homothallic fungus closely related to the Cryptococcus pathogenic species complex.</title>
        <authorList>
            <person name="Passer A.R."/>
            <person name="Clancey S.A."/>
            <person name="Shea T."/>
            <person name="David-Palma M."/>
            <person name="Averette A.F."/>
            <person name="Boekhout T."/>
            <person name="Porcel B.M."/>
            <person name="Nowrousian M."/>
            <person name="Cuomo C.A."/>
            <person name="Sun S."/>
            <person name="Heitman J."/>
            <person name="Coelho M.A."/>
        </authorList>
    </citation>
    <scope>NUCLEOTIDE SEQUENCE</scope>
    <source>
        <strain evidence="3">CBS 7841</strain>
    </source>
</reference>
<evidence type="ECO:0000313" key="3">
    <source>
        <dbReference type="EMBL" id="WVN85346.1"/>
    </source>
</evidence>